<dbReference type="Gene3D" id="3.90.1150.10">
    <property type="entry name" value="Aspartate Aminotransferase, domain 1"/>
    <property type="match status" value="1"/>
</dbReference>
<keyword evidence="3" id="KW-0808">Transferase</keyword>
<comment type="caution">
    <text evidence="7">The sequence shown here is derived from an EMBL/GenBank/DDBJ whole genome shotgun (WGS) entry which is preliminary data.</text>
</comment>
<dbReference type="PANTHER" id="PTHR13693">
    <property type="entry name" value="CLASS II AMINOTRANSFERASE/8-AMINO-7-OXONONANOATE SYNTHASE"/>
    <property type="match status" value="1"/>
</dbReference>
<dbReference type="Pfam" id="PF00155">
    <property type="entry name" value="Aminotran_1_2"/>
    <property type="match status" value="1"/>
</dbReference>
<dbReference type="GO" id="GO:0030170">
    <property type="term" value="F:pyridoxal phosphate binding"/>
    <property type="evidence" value="ECO:0007669"/>
    <property type="project" value="InterPro"/>
</dbReference>
<dbReference type="EMBL" id="JASBNA010000070">
    <property type="protein sequence ID" value="KAK7678584.1"/>
    <property type="molecule type" value="Genomic_DNA"/>
</dbReference>
<keyword evidence="8" id="KW-1185">Reference proteome</keyword>
<proteinExistence type="inferred from homology"/>
<evidence type="ECO:0000259" key="6">
    <source>
        <dbReference type="Pfam" id="PF00155"/>
    </source>
</evidence>
<dbReference type="InterPro" id="IPR015422">
    <property type="entry name" value="PyrdxlP-dep_Trfase_small"/>
</dbReference>
<protein>
    <recommendedName>
        <fullName evidence="6">Aminotransferase class I/classII large domain-containing protein</fullName>
    </recommendedName>
</protein>
<name>A0AAW0FGE5_9APHY</name>
<reference evidence="7 8" key="1">
    <citation type="submission" date="2022-09" db="EMBL/GenBank/DDBJ databases">
        <authorList>
            <person name="Palmer J.M."/>
        </authorList>
    </citation>
    <scope>NUCLEOTIDE SEQUENCE [LARGE SCALE GENOMIC DNA]</scope>
    <source>
        <strain evidence="7 8">DSM 7382</strain>
    </source>
</reference>
<keyword evidence="4 5" id="KW-0663">Pyridoxal phosphate</keyword>
<evidence type="ECO:0000313" key="7">
    <source>
        <dbReference type="EMBL" id="KAK7678584.1"/>
    </source>
</evidence>
<dbReference type="InterPro" id="IPR050087">
    <property type="entry name" value="AON_synthase_class-II"/>
</dbReference>
<dbReference type="GO" id="GO:0016740">
    <property type="term" value="F:transferase activity"/>
    <property type="evidence" value="ECO:0007669"/>
    <property type="project" value="UniProtKB-KW"/>
</dbReference>
<dbReference type="PANTHER" id="PTHR13693:SF77">
    <property type="entry name" value="8-AMINO-7-OXONONANOATE SYNTHASE"/>
    <property type="match status" value="1"/>
</dbReference>
<dbReference type="SUPFAM" id="SSF53383">
    <property type="entry name" value="PLP-dependent transferases"/>
    <property type="match status" value="1"/>
</dbReference>
<comment type="similarity">
    <text evidence="2">Belongs to the class-II pyridoxal-phosphate-dependent aminotransferase family. BioF subfamily.</text>
</comment>
<dbReference type="Proteomes" id="UP001385951">
    <property type="component" value="Unassembled WGS sequence"/>
</dbReference>
<dbReference type="InterPro" id="IPR004839">
    <property type="entry name" value="Aminotransferase_I/II_large"/>
</dbReference>
<gene>
    <name evidence="7" type="ORF">QCA50_018456</name>
</gene>
<evidence type="ECO:0000256" key="1">
    <source>
        <dbReference type="ARBA" id="ARBA00001933"/>
    </source>
</evidence>
<evidence type="ECO:0000256" key="3">
    <source>
        <dbReference type="ARBA" id="ARBA00022679"/>
    </source>
</evidence>
<dbReference type="InterPro" id="IPR001917">
    <property type="entry name" value="Aminotrans_II_pyridoxalP_BS"/>
</dbReference>
<dbReference type="GO" id="GO:0009102">
    <property type="term" value="P:biotin biosynthetic process"/>
    <property type="evidence" value="ECO:0007669"/>
    <property type="project" value="TreeGrafter"/>
</dbReference>
<dbReference type="InterPro" id="IPR015421">
    <property type="entry name" value="PyrdxlP-dep_Trfase_major"/>
</dbReference>
<feature type="domain" description="Aminotransferase class I/classII large" evidence="6">
    <location>
        <begin position="32"/>
        <end position="410"/>
    </location>
</feature>
<dbReference type="AlphaFoldDB" id="A0AAW0FGE5"/>
<dbReference type="InterPro" id="IPR015424">
    <property type="entry name" value="PyrdxlP-dep_Trfase"/>
</dbReference>
<sequence length="443" mass="48538">MPTLDVKLAAALKSREERQIRRRLSDPKSDEDLVDFHTNDYLSLATSQDLRSRFLQKLQTAPSVLGSGGSRLLVNGEGHHALEARLATFFGSPKALLFNSGFDANVGFFSCVPQSGDVIVYDEYIHASVHDGFRASRARDSTFPFAHNSLNAFGELLLQLLRERPGLLSGEQSLFLAVESLYSMDGTVAPLVQMVEMLETLFPKGNGYLVVDEAHATGVYGPQGKGIVALLGLERRVLARLHTFGKALAGSGAVILTTELIRDYLLNYARSLIYTTSLSYANIVSVDCSFDLLEDGTAKKLAAGLLDLSTLFSTTLHTHLHTYSIPNNLLSLPSHLTTPPPDSPTLSPSLSHLPTPIIPVFTSRPRPLSAFLRSKGMNARPITWPTVPKGKDRVRVCLHAGNSREEVYALAMTMVEWARGEMQKVADNRQEQKMQLVGPIAKL</sequence>
<evidence type="ECO:0000313" key="8">
    <source>
        <dbReference type="Proteomes" id="UP001385951"/>
    </source>
</evidence>
<evidence type="ECO:0000256" key="4">
    <source>
        <dbReference type="ARBA" id="ARBA00022898"/>
    </source>
</evidence>
<comment type="cofactor">
    <cofactor evidence="1 5">
        <name>pyridoxal 5'-phosphate</name>
        <dbReference type="ChEBI" id="CHEBI:597326"/>
    </cofactor>
</comment>
<dbReference type="Gene3D" id="3.40.640.10">
    <property type="entry name" value="Type I PLP-dependent aspartate aminotransferase-like (Major domain)"/>
    <property type="match status" value="1"/>
</dbReference>
<evidence type="ECO:0000256" key="2">
    <source>
        <dbReference type="ARBA" id="ARBA00010008"/>
    </source>
</evidence>
<accession>A0AAW0FGE5</accession>
<evidence type="ECO:0000256" key="5">
    <source>
        <dbReference type="RuleBase" id="RU003693"/>
    </source>
</evidence>
<dbReference type="PROSITE" id="PS00599">
    <property type="entry name" value="AA_TRANSFER_CLASS_2"/>
    <property type="match status" value="1"/>
</dbReference>
<organism evidence="7 8">
    <name type="scientific">Cerrena zonata</name>
    <dbReference type="NCBI Taxonomy" id="2478898"/>
    <lineage>
        <taxon>Eukaryota</taxon>
        <taxon>Fungi</taxon>
        <taxon>Dikarya</taxon>
        <taxon>Basidiomycota</taxon>
        <taxon>Agaricomycotina</taxon>
        <taxon>Agaricomycetes</taxon>
        <taxon>Polyporales</taxon>
        <taxon>Cerrenaceae</taxon>
        <taxon>Cerrena</taxon>
    </lineage>
</organism>